<name>A0A6A6D9N4_9PEZI</name>
<sequence>MPTLNLNARMEVKNATAVPTTNISAHRSEQASSNTMSDALKSIYTIEEYAELPVDSPNTPLRPKAVSTRNSTKVIAFYEKLAAFGLPNPVLRHEGDGLNGWDVQMKFLEGELEQTIDDSGPYPSKKDARDAVVGRGLEILSQLEAEGKISKKGKGKQKAASETLQPEKEEEEPKEPGRNYVGLLLEFQRSNNADQPNYTMFSLGASWSCEMRLPGLSRIFGGMSSYFPGKKVARQNAAKEGIDYYKSINLWPKDIDEATGSIKKKKAVQPPPSSKPKKKASGPNTTSAVEASYASLVAEVARELHYPAPQYVFESADIQAPNFYTVKCFFKELNGSGSGPHGEVRHVYGKKNAKEACARLTWAYLNSIKMQRLQAVQRMLEMADADSEDGVEASGDEQFEDAMDVSKGDV</sequence>
<feature type="region of interest" description="Disordered" evidence="1">
    <location>
        <begin position="262"/>
        <end position="285"/>
    </location>
</feature>
<dbReference type="AlphaFoldDB" id="A0A6A6D9N4"/>
<reference evidence="2" key="1">
    <citation type="journal article" date="2020" name="Stud. Mycol.">
        <title>101 Dothideomycetes genomes: a test case for predicting lifestyles and emergence of pathogens.</title>
        <authorList>
            <person name="Haridas S."/>
            <person name="Albert R."/>
            <person name="Binder M."/>
            <person name="Bloem J."/>
            <person name="Labutti K."/>
            <person name="Salamov A."/>
            <person name="Andreopoulos B."/>
            <person name="Baker S."/>
            <person name="Barry K."/>
            <person name="Bills G."/>
            <person name="Bluhm B."/>
            <person name="Cannon C."/>
            <person name="Castanera R."/>
            <person name="Culley D."/>
            <person name="Daum C."/>
            <person name="Ezra D."/>
            <person name="Gonzalez J."/>
            <person name="Henrissat B."/>
            <person name="Kuo A."/>
            <person name="Liang C."/>
            <person name="Lipzen A."/>
            <person name="Lutzoni F."/>
            <person name="Magnuson J."/>
            <person name="Mondo S."/>
            <person name="Nolan M."/>
            <person name="Ohm R."/>
            <person name="Pangilinan J."/>
            <person name="Park H.-J."/>
            <person name="Ramirez L."/>
            <person name="Alfaro M."/>
            <person name="Sun H."/>
            <person name="Tritt A."/>
            <person name="Yoshinaga Y."/>
            <person name="Zwiers L.-H."/>
            <person name="Turgeon B."/>
            <person name="Goodwin S."/>
            <person name="Spatafora J."/>
            <person name="Crous P."/>
            <person name="Grigoriev I."/>
        </authorList>
    </citation>
    <scope>NUCLEOTIDE SEQUENCE</scope>
    <source>
        <strain evidence="2">CBS 207.26</strain>
    </source>
</reference>
<evidence type="ECO:0000313" key="2">
    <source>
        <dbReference type="EMBL" id="KAF2174909.1"/>
    </source>
</evidence>
<dbReference type="SUPFAM" id="SSF54768">
    <property type="entry name" value="dsRNA-binding domain-like"/>
    <property type="match status" value="1"/>
</dbReference>
<evidence type="ECO:0008006" key="4">
    <source>
        <dbReference type="Google" id="ProtNLM"/>
    </source>
</evidence>
<feature type="compositionally biased region" description="Acidic residues" evidence="1">
    <location>
        <begin position="386"/>
        <end position="403"/>
    </location>
</feature>
<evidence type="ECO:0000313" key="3">
    <source>
        <dbReference type="Proteomes" id="UP000800200"/>
    </source>
</evidence>
<feature type="region of interest" description="Disordered" evidence="1">
    <location>
        <begin position="148"/>
        <end position="177"/>
    </location>
</feature>
<evidence type="ECO:0000256" key="1">
    <source>
        <dbReference type="SAM" id="MobiDB-lite"/>
    </source>
</evidence>
<keyword evidence="3" id="KW-1185">Reference proteome</keyword>
<accession>A0A6A6D9N4</accession>
<dbReference type="Proteomes" id="UP000800200">
    <property type="component" value="Unassembled WGS sequence"/>
</dbReference>
<gene>
    <name evidence="2" type="ORF">K469DRAFT_704031</name>
</gene>
<dbReference type="EMBL" id="ML994761">
    <property type="protein sequence ID" value="KAF2174909.1"/>
    <property type="molecule type" value="Genomic_DNA"/>
</dbReference>
<dbReference type="OrthoDB" id="5222339at2759"/>
<protein>
    <recommendedName>
        <fullName evidence="4">DRBM domain-containing protein</fullName>
    </recommendedName>
</protein>
<organism evidence="2 3">
    <name type="scientific">Zopfia rhizophila CBS 207.26</name>
    <dbReference type="NCBI Taxonomy" id="1314779"/>
    <lineage>
        <taxon>Eukaryota</taxon>
        <taxon>Fungi</taxon>
        <taxon>Dikarya</taxon>
        <taxon>Ascomycota</taxon>
        <taxon>Pezizomycotina</taxon>
        <taxon>Dothideomycetes</taxon>
        <taxon>Dothideomycetes incertae sedis</taxon>
        <taxon>Zopfiaceae</taxon>
        <taxon>Zopfia</taxon>
    </lineage>
</organism>
<proteinExistence type="predicted"/>
<feature type="region of interest" description="Disordered" evidence="1">
    <location>
        <begin position="386"/>
        <end position="410"/>
    </location>
</feature>
<dbReference type="CDD" id="cd00048">
    <property type="entry name" value="DSRM_SF"/>
    <property type="match status" value="1"/>
</dbReference>